<dbReference type="EMBL" id="CP015520">
    <property type="protein sequence ID" value="ANF22425.1"/>
    <property type="molecule type" value="Genomic_DNA"/>
</dbReference>
<dbReference type="AlphaFoldDB" id="A0A172WGD1"/>
<name>A0A172WGD1_9EURY</name>
<dbReference type="SUPFAM" id="SSF142913">
    <property type="entry name" value="YktB/PF0168-like"/>
    <property type="match status" value="1"/>
</dbReference>
<evidence type="ECO:0008006" key="3">
    <source>
        <dbReference type="Google" id="ProtNLM"/>
    </source>
</evidence>
<organism evidence="1 2">
    <name type="scientific">Thermococcus piezophilus</name>
    <dbReference type="NCBI Taxonomy" id="1712654"/>
    <lineage>
        <taxon>Archaea</taxon>
        <taxon>Methanobacteriati</taxon>
        <taxon>Methanobacteriota</taxon>
        <taxon>Thermococci</taxon>
        <taxon>Thermococcales</taxon>
        <taxon>Thermococcaceae</taxon>
        <taxon>Thermococcus</taxon>
    </lineage>
</organism>
<dbReference type="Gene3D" id="3.30.930.10">
    <property type="entry name" value="Bira Bifunctional Protein, Domain 2"/>
    <property type="match status" value="1"/>
</dbReference>
<dbReference type="STRING" id="1712654.A7C91_04005"/>
<dbReference type="Pfam" id="PF11447">
    <property type="entry name" value="DUF3201"/>
    <property type="match status" value="1"/>
</dbReference>
<gene>
    <name evidence="1" type="ORF">A7C91_04005</name>
</gene>
<protein>
    <recommendedName>
        <fullName evidence="3">DUF3201 domain-containing protein</fullName>
    </recommendedName>
</protein>
<dbReference type="InterPro" id="IPR024505">
    <property type="entry name" value="DUF3201"/>
</dbReference>
<dbReference type="KEGG" id="tpie:A7C91_04005"/>
<evidence type="ECO:0000313" key="1">
    <source>
        <dbReference type="EMBL" id="ANF22425.1"/>
    </source>
</evidence>
<reference evidence="2" key="1">
    <citation type="journal article" date="2016" name="Syst. Appl. Microbiol.">
        <title>Thermococcus piezophilus sp. nov., a novel hyperthermophilic and piezophilic archaeon with a broad pressure range for growth, isolated from a deepest hydrothermal vent at the Mid-Cayman Rise.</title>
        <authorList>
            <person name="Dalmasso C."/>
            <person name="Oger P."/>
            <person name="Selva G."/>
            <person name="Courtine D."/>
            <person name="L'Haridon S."/>
            <person name="Garlaschelli A."/>
            <person name="Roussel E."/>
            <person name="Miyazaki J."/>
            <person name="Reveillaud J."/>
            <person name="Jebbar M."/>
            <person name="Takai K."/>
            <person name="Maignien L."/>
            <person name="Alain K."/>
        </authorList>
    </citation>
    <scope>NUCLEOTIDE SEQUENCE [LARGE SCALE GENOMIC DNA]</scope>
    <source>
        <strain evidence="2">CDGS</strain>
    </source>
</reference>
<sequence>MDVREVHEFLNGMWESIFRLNEELKAELPGLGFKVEDVEEVFGAYIYLDGEWKLMKYPHPAFEIKPQGEVGVTLQGYYFVFAIPKEKVGRELVERFVESFDEAFIYGGTNFLDDIYGPTKRASVDEIIERIAQSDEEVFQFEADFKSVDELKKGLMEFIAFAKSLGALEV</sequence>
<dbReference type="InterPro" id="IPR045864">
    <property type="entry name" value="aa-tRNA-synth_II/BPL/LPL"/>
</dbReference>
<dbReference type="RefSeq" id="WP_068665111.1">
    <property type="nucleotide sequence ID" value="NZ_CP015520.1"/>
</dbReference>
<proteinExistence type="predicted"/>
<evidence type="ECO:0000313" key="2">
    <source>
        <dbReference type="Proteomes" id="UP000076969"/>
    </source>
</evidence>
<dbReference type="Proteomes" id="UP000076969">
    <property type="component" value="Chromosome"/>
</dbReference>
<accession>A0A172WGD1</accession>
<dbReference type="OrthoDB" id="85915at2157"/>
<dbReference type="GeneID" id="28495329"/>
<keyword evidence="2" id="KW-1185">Reference proteome</keyword>